<evidence type="ECO:0000256" key="2">
    <source>
        <dbReference type="SAM" id="SignalP"/>
    </source>
</evidence>
<keyword evidence="2" id="KW-0732">Signal</keyword>
<feature type="compositionally biased region" description="Low complexity" evidence="1">
    <location>
        <begin position="229"/>
        <end position="239"/>
    </location>
</feature>
<proteinExistence type="predicted"/>
<accession>W2SGB5</accession>
<feature type="region of interest" description="Disordered" evidence="1">
    <location>
        <begin position="215"/>
        <end position="239"/>
    </location>
</feature>
<dbReference type="EMBL" id="KB822711">
    <property type="protein sequence ID" value="ETN47043.1"/>
    <property type="molecule type" value="Genomic_DNA"/>
</dbReference>
<gene>
    <name evidence="3" type="ORF">HMPREF1541_01233</name>
</gene>
<dbReference type="VEuPathDB" id="FungiDB:HMPREF1541_01233"/>
<evidence type="ECO:0000256" key="1">
    <source>
        <dbReference type="SAM" id="MobiDB-lite"/>
    </source>
</evidence>
<organism evidence="3 4">
    <name type="scientific">Cyphellophora europaea (strain CBS 101466)</name>
    <name type="common">Phialophora europaea</name>
    <dbReference type="NCBI Taxonomy" id="1220924"/>
    <lineage>
        <taxon>Eukaryota</taxon>
        <taxon>Fungi</taxon>
        <taxon>Dikarya</taxon>
        <taxon>Ascomycota</taxon>
        <taxon>Pezizomycotina</taxon>
        <taxon>Eurotiomycetes</taxon>
        <taxon>Chaetothyriomycetidae</taxon>
        <taxon>Chaetothyriales</taxon>
        <taxon>Cyphellophoraceae</taxon>
        <taxon>Cyphellophora</taxon>
    </lineage>
</organism>
<dbReference type="Proteomes" id="UP000030752">
    <property type="component" value="Unassembled WGS sequence"/>
</dbReference>
<keyword evidence="4" id="KW-1185">Reference proteome</keyword>
<dbReference type="GeneID" id="19968572"/>
<dbReference type="InParanoid" id="W2SGB5"/>
<dbReference type="HOGENOM" id="CLU_1019488_0_0_1"/>
<evidence type="ECO:0000313" key="3">
    <source>
        <dbReference type="EMBL" id="ETN47043.1"/>
    </source>
</evidence>
<evidence type="ECO:0008006" key="5">
    <source>
        <dbReference type="Google" id="ProtNLM"/>
    </source>
</evidence>
<sequence length="273" mass="27362">MAPVHAALLLLAVPLLASAQDTPSATSPPFPLDSNGEAHFNIPVVVKLADLNAAAPPLHRRADDSLPSSNTPNPESPPAPFHDANAKIDLAPPALVEPAWEVLHQGSDSSDSANNPSLLPRQEAQPFVTHTVLLVETTGTATSTVTEPCNDTSTTADAITASIPENATTAAAAAADNTTTTKGHLPPAPMNHTSFPLRNGTDGSLPCNSTGWVRPSATGARPSSGTGGPMNPVNVGGNNKGPLGSTGAAARVGGSMTLVVAGVVAAAVAAFAL</sequence>
<name>W2SGB5_CYPE1</name>
<protein>
    <recommendedName>
        <fullName evidence="5">Ig-like domain-containing protein</fullName>
    </recommendedName>
</protein>
<reference evidence="3 4" key="1">
    <citation type="submission" date="2013-03" db="EMBL/GenBank/DDBJ databases">
        <title>The Genome Sequence of Phialophora europaea CBS 101466.</title>
        <authorList>
            <consortium name="The Broad Institute Genomics Platform"/>
            <person name="Cuomo C."/>
            <person name="de Hoog S."/>
            <person name="Gorbushina A."/>
            <person name="Walker B."/>
            <person name="Young S.K."/>
            <person name="Zeng Q."/>
            <person name="Gargeya S."/>
            <person name="Fitzgerald M."/>
            <person name="Haas B."/>
            <person name="Abouelleil A."/>
            <person name="Allen A.W."/>
            <person name="Alvarado L."/>
            <person name="Arachchi H.M."/>
            <person name="Berlin A.M."/>
            <person name="Chapman S.B."/>
            <person name="Gainer-Dewar J."/>
            <person name="Goldberg J."/>
            <person name="Griggs A."/>
            <person name="Gujja S."/>
            <person name="Hansen M."/>
            <person name="Howarth C."/>
            <person name="Imamovic A."/>
            <person name="Ireland A."/>
            <person name="Larimer J."/>
            <person name="McCowan C."/>
            <person name="Murphy C."/>
            <person name="Pearson M."/>
            <person name="Poon T.W."/>
            <person name="Priest M."/>
            <person name="Roberts A."/>
            <person name="Saif S."/>
            <person name="Shea T."/>
            <person name="Sisk P."/>
            <person name="Sykes S."/>
            <person name="Wortman J."/>
            <person name="Nusbaum C."/>
            <person name="Birren B."/>
        </authorList>
    </citation>
    <scope>NUCLEOTIDE SEQUENCE [LARGE SCALE GENOMIC DNA]</scope>
    <source>
        <strain evidence="3 4">CBS 101466</strain>
    </source>
</reference>
<feature type="chain" id="PRO_5004825874" description="Ig-like domain-containing protein" evidence="2">
    <location>
        <begin position="20"/>
        <end position="273"/>
    </location>
</feature>
<dbReference type="RefSeq" id="XP_008711755.1">
    <property type="nucleotide sequence ID" value="XM_008713533.1"/>
</dbReference>
<feature type="region of interest" description="Disordered" evidence="1">
    <location>
        <begin position="58"/>
        <end position="85"/>
    </location>
</feature>
<feature type="signal peptide" evidence="2">
    <location>
        <begin position="1"/>
        <end position="19"/>
    </location>
</feature>
<dbReference type="AlphaFoldDB" id="W2SGB5"/>
<evidence type="ECO:0000313" key="4">
    <source>
        <dbReference type="Proteomes" id="UP000030752"/>
    </source>
</evidence>